<dbReference type="Proteomes" id="UP000275078">
    <property type="component" value="Unassembled WGS sequence"/>
</dbReference>
<dbReference type="EMBL" id="ML119867">
    <property type="protein sequence ID" value="RPA72319.1"/>
    <property type="molecule type" value="Genomic_DNA"/>
</dbReference>
<feature type="region of interest" description="Disordered" evidence="1">
    <location>
        <begin position="156"/>
        <end position="177"/>
    </location>
</feature>
<name>A0A3N4HDG7_ASCIM</name>
<reference evidence="2 3" key="1">
    <citation type="journal article" date="2018" name="Nat. Ecol. Evol.">
        <title>Pezizomycetes genomes reveal the molecular basis of ectomycorrhizal truffle lifestyle.</title>
        <authorList>
            <person name="Murat C."/>
            <person name="Payen T."/>
            <person name="Noel B."/>
            <person name="Kuo A."/>
            <person name="Morin E."/>
            <person name="Chen J."/>
            <person name="Kohler A."/>
            <person name="Krizsan K."/>
            <person name="Balestrini R."/>
            <person name="Da Silva C."/>
            <person name="Montanini B."/>
            <person name="Hainaut M."/>
            <person name="Levati E."/>
            <person name="Barry K.W."/>
            <person name="Belfiori B."/>
            <person name="Cichocki N."/>
            <person name="Clum A."/>
            <person name="Dockter R.B."/>
            <person name="Fauchery L."/>
            <person name="Guy J."/>
            <person name="Iotti M."/>
            <person name="Le Tacon F."/>
            <person name="Lindquist E.A."/>
            <person name="Lipzen A."/>
            <person name="Malagnac F."/>
            <person name="Mello A."/>
            <person name="Molinier V."/>
            <person name="Miyauchi S."/>
            <person name="Poulain J."/>
            <person name="Riccioni C."/>
            <person name="Rubini A."/>
            <person name="Sitrit Y."/>
            <person name="Splivallo R."/>
            <person name="Traeger S."/>
            <person name="Wang M."/>
            <person name="Zifcakova L."/>
            <person name="Wipf D."/>
            <person name="Zambonelli A."/>
            <person name="Paolocci F."/>
            <person name="Nowrousian M."/>
            <person name="Ottonello S."/>
            <person name="Baldrian P."/>
            <person name="Spatafora J.W."/>
            <person name="Henrissat B."/>
            <person name="Nagy L.G."/>
            <person name="Aury J.M."/>
            <person name="Wincker P."/>
            <person name="Grigoriev I.V."/>
            <person name="Bonfante P."/>
            <person name="Martin F.M."/>
        </authorList>
    </citation>
    <scope>NUCLEOTIDE SEQUENCE [LARGE SCALE GENOMIC DNA]</scope>
    <source>
        <strain evidence="2 3">RN42</strain>
    </source>
</reference>
<evidence type="ECO:0000313" key="3">
    <source>
        <dbReference type="Proteomes" id="UP000275078"/>
    </source>
</evidence>
<keyword evidence="3" id="KW-1185">Reference proteome</keyword>
<proteinExistence type="predicted"/>
<organism evidence="2 3">
    <name type="scientific">Ascobolus immersus RN42</name>
    <dbReference type="NCBI Taxonomy" id="1160509"/>
    <lineage>
        <taxon>Eukaryota</taxon>
        <taxon>Fungi</taxon>
        <taxon>Dikarya</taxon>
        <taxon>Ascomycota</taxon>
        <taxon>Pezizomycotina</taxon>
        <taxon>Pezizomycetes</taxon>
        <taxon>Pezizales</taxon>
        <taxon>Ascobolaceae</taxon>
        <taxon>Ascobolus</taxon>
    </lineage>
</organism>
<dbReference type="STRING" id="1160509.A0A3N4HDG7"/>
<evidence type="ECO:0000256" key="1">
    <source>
        <dbReference type="SAM" id="MobiDB-lite"/>
    </source>
</evidence>
<evidence type="ECO:0000313" key="2">
    <source>
        <dbReference type="EMBL" id="RPA72319.1"/>
    </source>
</evidence>
<accession>A0A3N4HDG7</accession>
<dbReference type="OrthoDB" id="5419268at2759"/>
<protein>
    <submittedName>
        <fullName evidence="2">Uncharacterized protein</fullName>
    </submittedName>
</protein>
<dbReference type="AlphaFoldDB" id="A0A3N4HDG7"/>
<feature type="non-terminal residue" evidence="2">
    <location>
        <position position="1"/>
    </location>
</feature>
<gene>
    <name evidence="2" type="ORF">BJ508DRAFT_217171</name>
</gene>
<sequence length="292" mass="32793">RLNLDIGPNDNAIIYDLSTGELVMVILSNFVRDPAVLEWMSEVIERGCMGMRSNRLEDPGQLPNVGYTAGSRGKALLGWTSTLASGPMARSFRELERFETDISNVFALFWNICKRSLPSEILDDYTNVITEAGLPRMDANGRNPFYEISHPTLGTHRFRLTDPPTTSENRTRTELAPPGGQLAKNYCRYIHHERNLTKYILSFTTHRSVPPSHGGNFFNSKYGIRVQAGSNRMVVWKPADYHGTSLQDLDYGEKDPANFKQLGLATAIGARMKKAAQNYRDGIVYIEGEDEI</sequence>